<organism evidence="1 2">
    <name type="scientific">Leucogyrophana mollusca</name>
    <dbReference type="NCBI Taxonomy" id="85980"/>
    <lineage>
        <taxon>Eukaryota</taxon>
        <taxon>Fungi</taxon>
        <taxon>Dikarya</taxon>
        <taxon>Basidiomycota</taxon>
        <taxon>Agaricomycotina</taxon>
        <taxon>Agaricomycetes</taxon>
        <taxon>Agaricomycetidae</taxon>
        <taxon>Boletales</taxon>
        <taxon>Boletales incertae sedis</taxon>
        <taxon>Leucogyrophana</taxon>
    </lineage>
</organism>
<reference evidence="1" key="1">
    <citation type="journal article" date="2021" name="New Phytol.">
        <title>Evolutionary innovations through gain and loss of genes in the ectomycorrhizal Boletales.</title>
        <authorList>
            <person name="Wu G."/>
            <person name="Miyauchi S."/>
            <person name="Morin E."/>
            <person name="Kuo A."/>
            <person name="Drula E."/>
            <person name="Varga T."/>
            <person name="Kohler A."/>
            <person name="Feng B."/>
            <person name="Cao Y."/>
            <person name="Lipzen A."/>
            <person name="Daum C."/>
            <person name="Hundley H."/>
            <person name="Pangilinan J."/>
            <person name="Johnson J."/>
            <person name="Barry K."/>
            <person name="LaButti K."/>
            <person name="Ng V."/>
            <person name="Ahrendt S."/>
            <person name="Min B."/>
            <person name="Choi I.G."/>
            <person name="Park H."/>
            <person name="Plett J.M."/>
            <person name="Magnuson J."/>
            <person name="Spatafora J.W."/>
            <person name="Nagy L.G."/>
            <person name="Henrissat B."/>
            <person name="Grigoriev I.V."/>
            <person name="Yang Z.L."/>
            <person name="Xu J."/>
            <person name="Martin F.M."/>
        </authorList>
    </citation>
    <scope>NUCLEOTIDE SEQUENCE</scope>
    <source>
        <strain evidence="1">KUC20120723A-06</strain>
    </source>
</reference>
<proteinExistence type="predicted"/>
<evidence type="ECO:0000313" key="1">
    <source>
        <dbReference type="EMBL" id="KAH7923413.1"/>
    </source>
</evidence>
<name>A0ACB8BEZ3_9AGAM</name>
<dbReference type="EMBL" id="MU266453">
    <property type="protein sequence ID" value="KAH7923413.1"/>
    <property type="molecule type" value="Genomic_DNA"/>
</dbReference>
<gene>
    <name evidence="1" type="ORF">BV22DRAFT_1092976</name>
</gene>
<comment type="caution">
    <text evidence="1">The sequence shown here is derived from an EMBL/GenBank/DDBJ whole genome shotgun (WGS) entry which is preliminary data.</text>
</comment>
<dbReference type="Proteomes" id="UP000790709">
    <property type="component" value="Unassembled WGS sequence"/>
</dbReference>
<feature type="non-terminal residue" evidence="1">
    <location>
        <position position="1"/>
    </location>
</feature>
<sequence>GVPLRHEPEAWRIAISPDGGRIASESVRGKIIRVWNAETGVQNGEPLLGRERDISCVAITINDELRVVHGNNN</sequence>
<evidence type="ECO:0000313" key="2">
    <source>
        <dbReference type="Proteomes" id="UP000790709"/>
    </source>
</evidence>
<protein>
    <submittedName>
        <fullName evidence="1">Uncharacterized protein</fullName>
    </submittedName>
</protein>
<accession>A0ACB8BEZ3</accession>
<keyword evidence="2" id="KW-1185">Reference proteome</keyword>